<evidence type="ECO:0000313" key="8">
    <source>
        <dbReference type="EMBL" id="MBN3547199.1"/>
    </source>
</evidence>
<evidence type="ECO:0000256" key="5">
    <source>
        <dbReference type="ARBA" id="ARBA00022989"/>
    </source>
</evidence>
<gene>
    <name evidence="8" type="ORF">JYA64_17960</name>
</gene>
<evidence type="ECO:0000313" key="9">
    <source>
        <dbReference type="Proteomes" id="UP001319060"/>
    </source>
</evidence>
<evidence type="ECO:0000256" key="6">
    <source>
        <dbReference type="ARBA" id="ARBA00023136"/>
    </source>
</evidence>
<feature type="transmembrane region" description="Helical" evidence="7">
    <location>
        <begin position="72"/>
        <end position="88"/>
    </location>
</feature>
<proteinExistence type="inferred from homology"/>
<comment type="similarity">
    <text evidence="2">Belongs to the nucleobase:cation symporter-2 (NCS2) (TC 2.A.40) family.</text>
</comment>
<reference evidence="8 9" key="1">
    <citation type="submission" date="2021-01" db="EMBL/GenBank/DDBJ databases">
        <title>Genome Sequencing of Type Strains.</title>
        <authorList>
            <person name="Lemaire J.F."/>
            <person name="Inderbitzin P."/>
            <person name="Collins S.B."/>
            <person name="Wespe N."/>
            <person name="Knight-Connoni V."/>
        </authorList>
    </citation>
    <scope>NUCLEOTIDE SEQUENCE [LARGE SCALE GENOMIC DNA]</scope>
    <source>
        <strain evidence="8 9">DSM 14730</strain>
    </source>
</reference>
<dbReference type="NCBIfam" id="NF037981">
    <property type="entry name" value="NCS2_1"/>
    <property type="match status" value="1"/>
</dbReference>
<dbReference type="EMBL" id="JAFHKS010000044">
    <property type="protein sequence ID" value="MBN3547199.1"/>
    <property type="molecule type" value="Genomic_DNA"/>
</dbReference>
<feature type="transmembrane region" description="Helical" evidence="7">
    <location>
        <begin position="187"/>
        <end position="205"/>
    </location>
</feature>
<sequence>MKQLRFYGGLSIIQWFFFLLATSVALPIVIGGVFHLSMEEISELMQRTFFVVGISSFLQGWLGHRYPVADGPAGSWVSVFVILAGVAVQNGQSTKETLQLLEGGMIFSGLLLFILGATGLVNRLQFLFTPLVTGSFLLILALQLSGVFLDGMLRLQGDSNLNHEIAVISIGVFVLVIVLSIKGKGWIKSYSVLFGILFGWLLYFISGQSSNIISTPDSLIKFPDILPWGAPSLNIGMAVTSIIFTFVLISNTVAAVTAVTQVIPPKSEKAINQTISRASKAGGISHVFTALFSAVGVVPLPVSAGFIRLTGQKRIFPFMAASLALAGISFVPTIVNFLATLPSPIACAASLASFVQMIGISFQSLLKDSLDERRLTILGITLLIGTGLMFLPEGLFRSLPTILQYIFSNGLIVGTILVILLEQLWKPKEMKKETTKLPINKVG</sequence>
<organism evidence="8 9">
    <name type="scientific">Fictibacillus barbaricus</name>
    <dbReference type="NCBI Taxonomy" id="182136"/>
    <lineage>
        <taxon>Bacteria</taxon>
        <taxon>Bacillati</taxon>
        <taxon>Bacillota</taxon>
        <taxon>Bacilli</taxon>
        <taxon>Bacillales</taxon>
        <taxon>Fictibacillaceae</taxon>
        <taxon>Fictibacillus</taxon>
    </lineage>
</organism>
<keyword evidence="6 7" id="KW-0472">Membrane</keyword>
<dbReference type="RefSeq" id="WP_188401459.1">
    <property type="nucleotide sequence ID" value="NZ_BMCE01000001.1"/>
</dbReference>
<accession>A0ABS2ZG84</accession>
<name>A0ABS2ZG84_9BACL</name>
<feature type="transmembrane region" description="Helical" evidence="7">
    <location>
        <begin position="12"/>
        <end position="36"/>
    </location>
</feature>
<evidence type="ECO:0000256" key="3">
    <source>
        <dbReference type="ARBA" id="ARBA00022448"/>
    </source>
</evidence>
<feature type="transmembrane region" description="Helical" evidence="7">
    <location>
        <begin position="100"/>
        <end position="121"/>
    </location>
</feature>
<protein>
    <submittedName>
        <fullName evidence="8">Purine/pyrimidine permease</fullName>
    </submittedName>
</protein>
<evidence type="ECO:0000256" key="4">
    <source>
        <dbReference type="ARBA" id="ARBA00022692"/>
    </source>
</evidence>
<feature type="transmembrane region" description="Helical" evidence="7">
    <location>
        <begin position="127"/>
        <end position="149"/>
    </location>
</feature>
<evidence type="ECO:0000256" key="2">
    <source>
        <dbReference type="ARBA" id="ARBA00008821"/>
    </source>
</evidence>
<feature type="transmembrane region" description="Helical" evidence="7">
    <location>
        <begin position="161"/>
        <end position="181"/>
    </location>
</feature>
<feature type="transmembrane region" description="Helical" evidence="7">
    <location>
        <begin position="315"/>
        <end position="335"/>
    </location>
</feature>
<feature type="transmembrane region" description="Helical" evidence="7">
    <location>
        <begin position="375"/>
        <end position="396"/>
    </location>
</feature>
<evidence type="ECO:0000256" key="1">
    <source>
        <dbReference type="ARBA" id="ARBA00004141"/>
    </source>
</evidence>
<feature type="transmembrane region" description="Helical" evidence="7">
    <location>
        <begin position="402"/>
        <end position="421"/>
    </location>
</feature>
<comment type="subcellular location">
    <subcellularLocation>
        <location evidence="1">Membrane</location>
        <topology evidence="1">Multi-pass membrane protein</topology>
    </subcellularLocation>
</comment>
<evidence type="ECO:0000256" key="7">
    <source>
        <dbReference type="SAM" id="Phobius"/>
    </source>
</evidence>
<feature type="transmembrane region" description="Helical" evidence="7">
    <location>
        <begin position="283"/>
        <end position="303"/>
    </location>
</feature>
<dbReference type="Proteomes" id="UP001319060">
    <property type="component" value="Unassembled WGS sequence"/>
</dbReference>
<dbReference type="PANTHER" id="PTHR42810">
    <property type="entry name" value="PURINE PERMEASE C1399.01C-RELATED"/>
    <property type="match status" value="1"/>
</dbReference>
<keyword evidence="4 7" id="KW-0812">Transmembrane</keyword>
<comment type="caution">
    <text evidence="8">The sequence shown here is derived from an EMBL/GenBank/DDBJ whole genome shotgun (WGS) entry which is preliminary data.</text>
</comment>
<keyword evidence="3" id="KW-0813">Transport</keyword>
<dbReference type="Pfam" id="PF00860">
    <property type="entry name" value="Xan_ur_permease"/>
    <property type="match status" value="1"/>
</dbReference>
<dbReference type="InterPro" id="IPR006043">
    <property type="entry name" value="NCS2"/>
</dbReference>
<keyword evidence="5 7" id="KW-1133">Transmembrane helix</keyword>
<keyword evidence="9" id="KW-1185">Reference proteome</keyword>
<dbReference type="PANTHER" id="PTHR42810:SF1">
    <property type="entry name" value="PURINE PERMEASE YWDJ-RELATED"/>
    <property type="match status" value="1"/>
</dbReference>